<feature type="transmembrane region" description="Helical" evidence="1">
    <location>
        <begin position="12"/>
        <end position="39"/>
    </location>
</feature>
<feature type="transmembrane region" description="Helical" evidence="1">
    <location>
        <begin position="85"/>
        <end position="103"/>
    </location>
</feature>
<evidence type="ECO:0000313" key="3">
    <source>
        <dbReference type="EMBL" id="MEE2056774.1"/>
    </source>
</evidence>
<dbReference type="Proteomes" id="UP001336020">
    <property type="component" value="Unassembled WGS sequence"/>
</dbReference>
<accession>A0ABU7L650</accession>
<feature type="domain" description="DUF7144" evidence="2">
    <location>
        <begin position="18"/>
        <end position="129"/>
    </location>
</feature>
<dbReference type="InterPro" id="IPR055568">
    <property type="entry name" value="DUF7144"/>
</dbReference>
<comment type="caution">
    <text evidence="3">The sequence shown here is derived from an EMBL/GenBank/DDBJ whole genome shotgun (WGS) entry which is preliminary data.</text>
</comment>
<feature type="transmembrane region" description="Helical" evidence="1">
    <location>
        <begin position="109"/>
        <end position="128"/>
    </location>
</feature>
<protein>
    <recommendedName>
        <fullName evidence="2">DUF7144 domain-containing protein</fullName>
    </recommendedName>
</protein>
<keyword evidence="1" id="KW-0812">Transmembrane</keyword>
<feature type="transmembrane region" description="Helical" evidence="1">
    <location>
        <begin position="59"/>
        <end position="78"/>
    </location>
</feature>
<dbReference type="Pfam" id="PF23636">
    <property type="entry name" value="DUF7144"/>
    <property type="match status" value="1"/>
</dbReference>
<keyword evidence="1" id="KW-1133">Transmembrane helix</keyword>
<evidence type="ECO:0000256" key="1">
    <source>
        <dbReference type="SAM" id="Phobius"/>
    </source>
</evidence>
<name>A0ABU7L650_9NOCA</name>
<dbReference type="EMBL" id="JAUTXY010000002">
    <property type="protein sequence ID" value="MEE2056774.1"/>
    <property type="molecule type" value="Genomic_DNA"/>
</dbReference>
<reference evidence="3 4" key="1">
    <citation type="submission" date="2023-07" db="EMBL/GenBank/DDBJ databases">
        <authorList>
            <person name="Girao M."/>
            <person name="Carvalho M.F."/>
        </authorList>
    </citation>
    <scope>NUCLEOTIDE SEQUENCE [LARGE SCALE GENOMIC DNA]</scope>
    <source>
        <strain evidence="3 4">YIM65754</strain>
    </source>
</reference>
<organism evidence="3 4">
    <name type="scientific">Rhodococcus artemisiae</name>
    <dbReference type="NCBI Taxonomy" id="714159"/>
    <lineage>
        <taxon>Bacteria</taxon>
        <taxon>Bacillati</taxon>
        <taxon>Actinomycetota</taxon>
        <taxon>Actinomycetes</taxon>
        <taxon>Mycobacteriales</taxon>
        <taxon>Nocardiaceae</taxon>
        <taxon>Rhodococcus</taxon>
    </lineage>
</organism>
<evidence type="ECO:0000259" key="2">
    <source>
        <dbReference type="Pfam" id="PF23636"/>
    </source>
</evidence>
<keyword evidence="1" id="KW-0472">Membrane</keyword>
<sequence>MSSSDGGVKQGFAAGTSIAAALILLVVGVVSILQGISAIATDELFVVGAEYIFELNTTAWGWIHLIVGILVVITAFALMSGATWARFAAIVLACLSIIANFLWLPYYPMWSILIIALDIVVIWAVSTWDPDR</sequence>
<keyword evidence="4" id="KW-1185">Reference proteome</keyword>
<gene>
    <name evidence="3" type="ORF">Q7514_04455</name>
</gene>
<evidence type="ECO:0000313" key="4">
    <source>
        <dbReference type="Proteomes" id="UP001336020"/>
    </source>
</evidence>
<dbReference type="RefSeq" id="WP_330132060.1">
    <property type="nucleotide sequence ID" value="NZ_JAUTXY010000002.1"/>
</dbReference>
<proteinExistence type="predicted"/>